<sequence length="351" mass="40355">MSDWLRRCLSVFLSVQIQLLCFLLYLLSECYYSDAFPAGSPESSWLYNEENSPGEDIHIRVKRSNDTPSPTPKQYANAVEEFYADPNNRAMYLVLPLIVLVYGGCSSIYCIHKCCRYVKRRKLEKETHTRERLTSDTESCTGIEDTEVKRDHVTEATSSGFIDNSKKTNEKELSPPPAYEQSVLREEDLPLEDFDDTSDIHPNQTATGRRTGNSRQQETSFTAAQKHTKDSDRSKLLEDPDRSKLSEERRDMDRVNNNDRSSSKTSRSVSRPRPSPSPHLSPPPAYEKRTSPDGKSSKGKEQFELTSRDIEDILNYYSDKKHMPDVIPEDTENVVPLRKKVRKWKQRVFNG</sequence>
<feature type="compositionally biased region" description="Basic and acidic residues" evidence="1">
    <location>
        <begin position="286"/>
        <end position="306"/>
    </location>
</feature>
<evidence type="ECO:0000313" key="3">
    <source>
        <dbReference type="Proteomes" id="UP000694844"/>
    </source>
</evidence>
<keyword evidence="2" id="KW-1133">Transmembrane helix</keyword>
<reference evidence="4 5" key="1">
    <citation type="submission" date="2025-04" db="UniProtKB">
        <authorList>
            <consortium name="RefSeq"/>
        </authorList>
    </citation>
    <scope>IDENTIFICATION</scope>
    <source>
        <tissue evidence="4 5">Whole sample</tissue>
    </source>
</reference>
<evidence type="ECO:0000256" key="1">
    <source>
        <dbReference type="SAM" id="MobiDB-lite"/>
    </source>
</evidence>
<name>A0A8B8EYK0_CRAVI</name>
<feature type="transmembrane region" description="Helical" evidence="2">
    <location>
        <begin position="90"/>
        <end position="111"/>
    </location>
</feature>
<gene>
    <name evidence="4 5 6" type="primary">LOC111137736</name>
</gene>
<proteinExistence type="predicted"/>
<keyword evidence="2" id="KW-0472">Membrane</keyword>
<feature type="compositionally biased region" description="Pro residues" evidence="1">
    <location>
        <begin position="273"/>
        <end position="285"/>
    </location>
</feature>
<dbReference type="RefSeq" id="XP_022345072.1">
    <property type="nucleotide sequence ID" value="XM_022489364.1"/>
</dbReference>
<feature type="compositionally biased region" description="Basic and acidic residues" evidence="1">
    <location>
        <begin position="227"/>
        <end position="257"/>
    </location>
</feature>
<dbReference type="GeneID" id="111137736"/>
<feature type="compositionally biased region" description="Basic and acidic residues" evidence="1">
    <location>
        <begin position="164"/>
        <end position="173"/>
    </location>
</feature>
<dbReference type="RefSeq" id="XP_022345070.1">
    <property type="nucleotide sequence ID" value="XM_022489362.1"/>
</dbReference>
<evidence type="ECO:0000313" key="6">
    <source>
        <dbReference type="RefSeq" id="XP_022345072.1"/>
    </source>
</evidence>
<organism evidence="3 5">
    <name type="scientific">Crassostrea virginica</name>
    <name type="common">Eastern oyster</name>
    <dbReference type="NCBI Taxonomy" id="6565"/>
    <lineage>
        <taxon>Eukaryota</taxon>
        <taxon>Metazoa</taxon>
        <taxon>Spiralia</taxon>
        <taxon>Lophotrochozoa</taxon>
        <taxon>Mollusca</taxon>
        <taxon>Bivalvia</taxon>
        <taxon>Autobranchia</taxon>
        <taxon>Pteriomorphia</taxon>
        <taxon>Ostreida</taxon>
        <taxon>Ostreoidea</taxon>
        <taxon>Ostreidae</taxon>
        <taxon>Crassostrea</taxon>
    </lineage>
</organism>
<protein>
    <submittedName>
        <fullName evidence="4 5">Uncharacterized protein LOC111137736</fullName>
    </submittedName>
</protein>
<feature type="compositionally biased region" description="Polar residues" evidence="1">
    <location>
        <begin position="200"/>
        <end position="225"/>
    </location>
</feature>
<evidence type="ECO:0000256" key="2">
    <source>
        <dbReference type="SAM" id="Phobius"/>
    </source>
</evidence>
<keyword evidence="3" id="KW-1185">Reference proteome</keyword>
<dbReference type="AlphaFoldDB" id="A0A8B8EYK0"/>
<evidence type="ECO:0000313" key="4">
    <source>
        <dbReference type="RefSeq" id="XP_022345070.1"/>
    </source>
</evidence>
<evidence type="ECO:0000313" key="5">
    <source>
        <dbReference type="RefSeq" id="XP_022345071.1"/>
    </source>
</evidence>
<accession>A0A8B8EYK0</accession>
<feature type="region of interest" description="Disordered" evidence="1">
    <location>
        <begin position="144"/>
        <end position="306"/>
    </location>
</feature>
<feature type="compositionally biased region" description="Low complexity" evidence="1">
    <location>
        <begin position="258"/>
        <end position="272"/>
    </location>
</feature>
<keyword evidence="2" id="KW-0812">Transmembrane</keyword>
<dbReference type="Proteomes" id="UP000694844">
    <property type="component" value="Chromosome 5"/>
</dbReference>
<dbReference type="KEGG" id="cvn:111137736"/>
<dbReference type="RefSeq" id="XP_022345071.1">
    <property type="nucleotide sequence ID" value="XM_022489363.1"/>
</dbReference>
<dbReference type="OrthoDB" id="6097589at2759"/>